<dbReference type="Proteomes" id="UP000000305">
    <property type="component" value="Unassembled WGS sequence"/>
</dbReference>
<evidence type="ECO:0000256" key="2">
    <source>
        <dbReference type="ARBA" id="ARBA00023157"/>
    </source>
</evidence>
<sequence length="176" mass="19380">MITFTLFQFTVVFEILFFLLWAFPNWANLPAGKLISQVKQNDLLDDTSTLGSCDVEDKCGLCTNITKEGGAIESSNFRDEDALDLNCSFNIQAPPGSRIQLAFTEFLLDKGCDFITVSDGENDPFELRFNGSNIPEPITFPSSQIVVKFTANTNNTSSFNSTTNNSARCGKQDTSS</sequence>
<dbReference type="PROSITE" id="PS01180">
    <property type="entry name" value="CUB"/>
    <property type="match status" value="1"/>
</dbReference>
<dbReference type="PANTHER" id="PTHR24251:SF37">
    <property type="entry name" value="CUB DOMAIN-CONTAINING PROTEIN"/>
    <property type="match status" value="1"/>
</dbReference>
<dbReference type="InterPro" id="IPR035914">
    <property type="entry name" value="Sperma_CUB_dom_sf"/>
</dbReference>
<dbReference type="AlphaFoldDB" id="E9HV82"/>
<dbReference type="Pfam" id="PF00431">
    <property type="entry name" value="CUB"/>
    <property type="match status" value="1"/>
</dbReference>
<comment type="caution">
    <text evidence="3">Lacks conserved residue(s) required for the propagation of feature annotation.</text>
</comment>
<keyword evidence="4" id="KW-1133">Transmembrane helix</keyword>
<dbReference type="SMART" id="SM00042">
    <property type="entry name" value="CUB"/>
    <property type="match status" value="1"/>
</dbReference>
<dbReference type="InParanoid" id="E9HV82"/>
<proteinExistence type="predicted"/>
<keyword evidence="4" id="KW-0472">Membrane</keyword>
<evidence type="ECO:0000256" key="3">
    <source>
        <dbReference type="PROSITE-ProRule" id="PRU00059"/>
    </source>
</evidence>
<protein>
    <recommendedName>
        <fullName evidence="5">CUB domain-containing protein</fullName>
    </recommendedName>
</protein>
<dbReference type="CDD" id="cd00041">
    <property type="entry name" value="CUB"/>
    <property type="match status" value="1"/>
</dbReference>
<evidence type="ECO:0000259" key="5">
    <source>
        <dbReference type="PROSITE" id="PS01180"/>
    </source>
</evidence>
<dbReference type="KEGG" id="dpx:DAPPUDRAFT_118265"/>
<keyword evidence="4" id="KW-0812">Transmembrane</keyword>
<dbReference type="PhylomeDB" id="E9HV82"/>
<evidence type="ECO:0000313" key="6">
    <source>
        <dbReference type="EMBL" id="EFX64337.1"/>
    </source>
</evidence>
<reference evidence="6 7" key="1">
    <citation type="journal article" date="2011" name="Science">
        <title>The ecoresponsive genome of Daphnia pulex.</title>
        <authorList>
            <person name="Colbourne J.K."/>
            <person name="Pfrender M.E."/>
            <person name="Gilbert D."/>
            <person name="Thomas W.K."/>
            <person name="Tucker A."/>
            <person name="Oakley T.H."/>
            <person name="Tokishita S."/>
            <person name="Aerts A."/>
            <person name="Arnold G.J."/>
            <person name="Basu M.K."/>
            <person name="Bauer D.J."/>
            <person name="Caceres C.E."/>
            <person name="Carmel L."/>
            <person name="Casola C."/>
            <person name="Choi J.H."/>
            <person name="Detter J.C."/>
            <person name="Dong Q."/>
            <person name="Dusheyko S."/>
            <person name="Eads B.D."/>
            <person name="Frohlich T."/>
            <person name="Geiler-Samerotte K.A."/>
            <person name="Gerlach D."/>
            <person name="Hatcher P."/>
            <person name="Jogdeo S."/>
            <person name="Krijgsveld J."/>
            <person name="Kriventseva E.V."/>
            <person name="Kultz D."/>
            <person name="Laforsch C."/>
            <person name="Lindquist E."/>
            <person name="Lopez J."/>
            <person name="Manak J.R."/>
            <person name="Muller J."/>
            <person name="Pangilinan J."/>
            <person name="Patwardhan R.P."/>
            <person name="Pitluck S."/>
            <person name="Pritham E.J."/>
            <person name="Rechtsteiner A."/>
            <person name="Rho M."/>
            <person name="Rogozin I.B."/>
            <person name="Sakarya O."/>
            <person name="Salamov A."/>
            <person name="Schaack S."/>
            <person name="Shapiro H."/>
            <person name="Shiga Y."/>
            <person name="Skalitzky C."/>
            <person name="Smith Z."/>
            <person name="Souvorov A."/>
            <person name="Sung W."/>
            <person name="Tang Z."/>
            <person name="Tsuchiya D."/>
            <person name="Tu H."/>
            <person name="Vos H."/>
            <person name="Wang M."/>
            <person name="Wolf Y.I."/>
            <person name="Yamagata H."/>
            <person name="Yamada T."/>
            <person name="Ye Y."/>
            <person name="Shaw J.R."/>
            <person name="Andrews J."/>
            <person name="Crease T.J."/>
            <person name="Tang H."/>
            <person name="Lucas S.M."/>
            <person name="Robertson H.M."/>
            <person name="Bork P."/>
            <person name="Koonin E.V."/>
            <person name="Zdobnov E.M."/>
            <person name="Grigoriev I.V."/>
            <person name="Lynch M."/>
            <person name="Boore J.L."/>
        </authorList>
    </citation>
    <scope>NUCLEOTIDE SEQUENCE [LARGE SCALE GENOMIC DNA]</scope>
</reference>
<evidence type="ECO:0000313" key="7">
    <source>
        <dbReference type="Proteomes" id="UP000000305"/>
    </source>
</evidence>
<evidence type="ECO:0000256" key="4">
    <source>
        <dbReference type="SAM" id="Phobius"/>
    </source>
</evidence>
<keyword evidence="1" id="KW-0677">Repeat</keyword>
<dbReference type="Gene3D" id="2.60.120.290">
    <property type="entry name" value="Spermadhesin, CUB domain"/>
    <property type="match status" value="1"/>
</dbReference>
<dbReference type="EMBL" id="GL732844">
    <property type="protein sequence ID" value="EFX64337.1"/>
    <property type="molecule type" value="Genomic_DNA"/>
</dbReference>
<evidence type="ECO:0000256" key="1">
    <source>
        <dbReference type="ARBA" id="ARBA00022737"/>
    </source>
</evidence>
<accession>E9HV82</accession>
<dbReference type="HOGENOM" id="CLU_1526731_0_0_1"/>
<dbReference type="OrthoDB" id="431034at2759"/>
<feature type="transmembrane region" description="Helical" evidence="4">
    <location>
        <begin position="6"/>
        <end position="23"/>
    </location>
</feature>
<dbReference type="SUPFAM" id="SSF49854">
    <property type="entry name" value="Spermadhesin, CUB domain"/>
    <property type="match status" value="1"/>
</dbReference>
<dbReference type="PANTHER" id="PTHR24251">
    <property type="entry name" value="OVOCHYMASE-RELATED"/>
    <property type="match status" value="1"/>
</dbReference>
<keyword evidence="2" id="KW-1015">Disulfide bond</keyword>
<gene>
    <name evidence="6" type="ORF">DAPPUDRAFT_118265</name>
</gene>
<keyword evidence="7" id="KW-1185">Reference proteome</keyword>
<name>E9HV82_DAPPU</name>
<feature type="domain" description="CUB" evidence="5">
    <location>
        <begin position="59"/>
        <end position="166"/>
    </location>
</feature>
<dbReference type="InterPro" id="IPR000859">
    <property type="entry name" value="CUB_dom"/>
</dbReference>
<organism evidence="6 7">
    <name type="scientific">Daphnia pulex</name>
    <name type="common">Water flea</name>
    <dbReference type="NCBI Taxonomy" id="6669"/>
    <lineage>
        <taxon>Eukaryota</taxon>
        <taxon>Metazoa</taxon>
        <taxon>Ecdysozoa</taxon>
        <taxon>Arthropoda</taxon>
        <taxon>Crustacea</taxon>
        <taxon>Branchiopoda</taxon>
        <taxon>Diplostraca</taxon>
        <taxon>Cladocera</taxon>
        <taxon>Anomopoda</taxon>
        <taxon>Daphniidae</taxon>
        <taxon>Daphnia</taxon>
    </lineage>
</organism>